<dbReference type="InterPro" id="IPR043502">
    <property type="entry name" value="DNA/RNA_pol_sf"/>
</dbReference>
<proteinExistence type="predicted"/>
<dbReference type="Gene3D" id="3.10.20.370">
    <property type="match status" value="1"/>
</dbReference>
<evidence type="ECO:0000313" key="3">
    <source>
        <dbReference type="EMBL" id="CAF4322677.1"/>
    </source>
</evidence>
<evidence type="ECO:0000313" key="4">
    <source>
        <dbReference type="Proteomes" id="UP000681967"/>
    </source>
</evidence>
<accession>A0A8S2SF25</accession>
<dbReference type="InterPro" id="IPR041577">
    <property type="entry name" value="RT_RNaseH_2"/>
</dbReference>
<gene>
    <name evidence="2" type="ORF">BYL167_LOCUS23542</name>
    <name evidence="3" type="ORF">GIL414_LOCUS26760</name>
</gene>
<dbReference type="Proteomes" id="UP000681720">
    <property type="component" value="Unassembled WGS sequence"/>
</dbReference>
<dbReference type="EMBL" id="CAJOBH010017280">
    <property type="protein sequence ID" value="CAF4198174.1"/>
    <property type="molecule type" value="Genomic_DNA"/>
</dbReference>
<evidence type="ECO:0000313" key="2">
    <source>
        <dbReference type="EMBL" id="CAF4198174.1"/>
    </source>
</evidence>
<dbReference type="Proteomes" id="UP000681967">
    <property type="component" value="Unassembled WGS sequence"/>
</dbReference>
<dbReference type="FunFam" id="3.10.20.370:FF:000001">
    <property type="entry name" value="Retrovirus-related Pol polyprotein from transposon 17.6-like protein"/>
    <property type="match status" value="1"/>
</dbReference>
<dbReference type="EMBL" id="CAJOBJ010040269">
    <property type="protein sequence ID" value="CAF4322677.1"/>
    <property type="molecule type" value="Genomic_DNA"/>
</dbReference>
<evidence type="ECO:0000259" key="1">
    <source>
        <dbReference type="Pfam" id="PF17919"/>
    </source>
</evidence>
<reference evidence="2" key="1">
    <citation type="submission" date="2021-02" db="EMBL/GenBank/DDBJ databases">
        <authorList>
            <person name="Nowell W R."/>
        </authorList>
    </citation>
    <scope>NUCLEOTIDE SEQUENCE</scope>
</reference>
<dbReference type="PANTHER" id="PTHR34072">
    <property type="entry name" value="ENZYMATIC POLYPROTEIN-RELATED"/>
    <property type="match status" value="1"/>
</dbReference>
<feature type="non-terminal residue" evidence="2">
    <location>
        <position position="104"/>
    </location>
</feature>
<feature type="domain" description="Reverse transcriptase/retrotransposon-derived protein RNase H-like" evidence="1">
    <location>
        <begin position="5"/>
        <end position="103"/>
    </location>
</feature>
<organism evidence="2 4">
    <name type="scientific">Rotaria magnacalcarata</name>
    <dbReference type="NCBI Taxonomy" id="392030"/>
    <lineage>
        <taxon>Eukaryota</taxon>
        <taxon>Metazoa</taxon>
        <taxon>Spiralia</taxon>
        <taxon>Gnathifera</taxon>
        <taxon>Rotifera</taxon>
        <taxon>Eurotatoria</taxon>
        <taxon>Bdelloidea</taxon>
        <taxon>Philodinida</taxon>
        <taxon>Philodinidae</taxon>
        <taxon>Rotaria</taxon>
    </lineage>
</organism>
<dbReference type="AlphaFoldDB" id="A0A8S2SF25"/>
<feature type="non-terminal residue" evidence="2">
    <location>
        <position position="1"/>
    </location>
</feature>
<protein>
    <recommendedName>
        <fullName evidence="1">Reverse transcriptase/retrotransposon-derived protein RNase H-like domain-containing protein</fullName>
    </recommendedName>
</protein>
<comment type="caution">
    <text evidence="2">The sequence shown here is derived from an EMBL/GenBank/DDBJ whole genome shotgun (WGS) entry which is preliminary data.</text>
</comment>
<name>A0A8S2SF25_9BILA</name>
<dbReference type="Pfam" id="PF17919">
    <property type="entry name" value="RT_RNaseH_2"/>
    <property type="match status" value="1"/>
</dbReference>
<dbReference type="SUPFAM" id="SSF56672">
    <property type="entry name" value="DNA/RNA polymerases"/>
    <property type="match status" value="1"/>
</dbReference>
<sequence length="104" mass="11802">KPFLWSTTCQQAFDYLRQLLIQAPIVAYPQFDKPFVLQLEASDVGLSAILAQKLIDEDGVQRERVIGYASRTLSSSERNFSATERECLAIVYGCNHFRPYLEGV</sequence>